<dbReference type="PANTHER" id="PTHR33910:SF1">
    <property type="entry name" value="PROTEIN TRANSLOCASE SUBUNIT SECE"/>
    <property type="match status" value="1"/>
</dbReference>
<evidence type="ECO:0000256" key="9">
    <source>
        <dbReference type="HAMAP-Rule" id="MF_00422"/>
    </source>
</evidence>
<keyword evidence="8 9" id="KW-0472">Membrane</keyword>
<dbReference type="GO" id="GO:0005886">
    <property type="term" value="C:plasma membrane"/>
    <property type="evidence" value="ECO:0007669"/>
    <property type="project" value="UniProtKB-SubCell"/>
</dbReference>
<dbReference type="InterPro" id="IPR038379">
    <property type="entry name" value="SecE_sf"/>
</dbReference>
<evidence type="ECO:0000313" key="11">
    <source>
        <dbReference type="Proteomes" id="UP000199516"/>
    </source>
</evidence>
<name>A0A1I2F8R6_9BACI</name>
<dbReference type="AlphaFoldDB" id="A0A1I2F8R6"/>
<dbReference type="GO" id="GO:0006605">
    <property type="term" value="P:protein targeting"/>
    <property type="evidence" value="ECO:0007669"/>
    <property type="project" value="UniProtKB-UniRule"/>
</dbReference>
<keyword evidence="2 9" id="KW-0813">Transport</keyword>
<comment type="subcellular location">
    <subcellularLocation>
        <location evidence="9">Cell membrane</location>
        <topology evidence="9">Single-pass membrane protein</topology>
    </subcellularLocation>
    <subcellularLocation>
        <location evidence="1">Membrane</location>
    </subcellularLocation>
</comment>
<proteinExistence type="inferred from homology"/>
<keyword evidence="5 9" id="KW-0653">Protein transport</keyword>
<dbReference type="Gene3D" id="1.20.5.1030">
    <property type="entry name" value="Preprotein translocase secy subunit"/>
    <property type="match status" value="1"/>
</dbReference>
<evidence type="ECO:0000256" key="5">
    <source>
        <dbReference type="ARBA" id="ARBA00022927"/>
    </source>
</evidence>
<dbReference type="GO" id="GO:0009306">
    <property type="term" value="P:protein secretion"/>
    <property type="evidence" value="ECO:0007669"/>
    <property type="project" value="UniProtKB-UniRule"/>
</dbReference>
<dbReference type="RefSeq" id="WP_091663735.1">
    <property type="nucleotide sequence ID" value="NZ_FONT01000009.1"/>
</dbReference>
<dbReference type="OrthoDB" id="9813233at2"/>
<evidence type="ECO:0000256" key="6">
    <source>
        <dbReference type="ARBA" id="ARBA00022989"/>
    </source>
</evidence>
<dbReference type="GO" id="GO:0043952">
    <property type="term" value="P:protein transport by the Sec complex"/>
    <property type="evidence" value="ECO:0007669"/>
    <property type="project" value="UniProtKB-UniRule"/>
</dbReference>
<gene>
    <name evidence="9" type="primary">secE</name>
    <name evidence="10" type="ORF">SAMN05192532_10961</name>
</gene>
<evidence type="ECO:0000256" key="7">
    <source>
        <dbReference type="ARBA" id="ARBA00023010"/>
    </source>
</evidence>
<dbReference type="GO" id="GO:0065002">
    <property type="term" value="P:intracellular protein transmembrane transport"/>
    <property type="evidence" value="ECO:0007669"/>
    <property type="project" value="UniProtKB-UniRule"/>
</dbReference>
<protein>
    <recommendedName>
        <fullName evidence="9">Protein translocase subunit SecE</fullName>
    </recommendedName>
</protein>
<keyword evidence="7 9" id="KW-0811">Translocation</keyword>
<evidence type="ECO:0000256" key="8">
    <source>
        <dbReference type="ARBA" id="ARBA00023136"/>
    </source>
</evidence>
<dbReference type="Pfam" id="PF00584">
    <property type="entry name" value="SecE"/>
    <property type="match status" value="1"/>
</dbReference>
<evidence type="ECO:0000256" key="2">
    <source>
        <dbReference type="ARBA" id="ARBA00022448"/>
    </source>
</evidence>
<organism evidence="10 11">
    <name type="scientific">Alteribacillus iranensis</name>
    <dbReference type="NCBI Taxonomy" id="930128"/>
    <lineage>
        <taxon>Bacteria</taxon>
        <taxon>Bacillati</taxon>
        <taxon>Bacillota</taxon>
        <taxon>Bacilli</taxon>
        <taxon>Bacillales</taxon>
        <taxon>Bacillaceae</taxon>
        <taxon>Alteribacillus</taxon>
    </lineage>
</organism>
<evidence type="ECO:0000256" key="3">
    <source>
        <dbReference type="ARBA" id="ARBA00022475"/>
    </source>
</evidence>
<dbReference type="STRING" id="930128.SAMN05192532_10961"/>
<dbReference type="NCBIfam" id="TIGR00964">
    <property type="entry name" value="secE_bact"/>
    <property type="match status" value="1"/>
</dbReference>
<sequence>MAEGTKNPARFLRDVGKELKRVSWPNRKELTKYTIVVIITIIFFVVFFGVVDLLLSELVRIFLD</sequence>
<accession>A0A1I2F8R6</accession>
<keyword evidence="3 9" id="KW-1003">Cell membrane</keyword>
<dbReference type="GO" id="GO:0008320">
    <property type="term" value="F:protein transmembrane transporter activity"/>
    <property type="evidence" value="ECO:0007669"/>
    <property type="project" value="UniProtKB-UniRule"/>
</dbReference>
<keyword evidence="4 9" id="KW-0812">Transmembrane</keyword>
<evidence type="ECO:0000256" key="1">
    <source>
        <dbReference type="ARBA" id="ARBA00004370"/>
    </source>
</evidence>
<evidence type="ECO:0000256" key="4">
    <source>
        <dbReference type="ARBA" id="ARBA00022692"/>
    </source>
</evidence>
<feature type="transmembrane region" description="Helical" evidence="9">
    <location>
        <begin position="33"/>
        <end position="55"/>
    </location>
</feature>
<dbReference type="PANTHER" id="PTHR33910">
    <property type="entry name" value="PROTEIN TRANSLOCASE SUBUNIT SECE"/>
    <property type="match status" value="1"/>
</dbReference>
<dbReference type="InterPro" id="IPR005807">
    <property type="entry name" value="SecE_bac"/>
</dbReference>
<dbReference type="Proteomes" id="UP000199516">
    <property type="component" value="Unassembled WGS sequence"/>
</dbReference>
<keyword evidence="6 9" id="KW-1133">Transmembrane helix</keyword>
<comment type="function">
    <text evidence="9">Essential subunit of the Sec protein translocation channel SecYEG. Clamps together the 2 halves of SecY. May contact the channel plug during translocation.</text>
</comment>
<dbReference type="PROSITE" id="PS01067">
    <property type="entry name" value="SECE_SEC61G"/>
    <property type="match status" value="1"/>
</dbReference>
<comment type="subunit">
    <text evidence="9">Component of the Sec protein translocase complex. Heterotrimer consisting of SecY, SecE and SecG subunits. The heterotrimers can form oligomers, although 1 heterotrimer is thought to be able to translocate proteins. Interacts with the ribosome. Interacts with SecDF, and other proteins may be involved. Interacts with SecA.</text>
</comment>
<reference evidence="10 11" key="1">
    <citation type="submission" date="2016-10" db="EMBL/GenBank/DDBJ databases">
        <authorList>
            <person name="de Groot N.N."/>
        </authorList>
    </citation>
    <scope>NUCLEOTIDE SEQUENCE [LARGE SCALE GENOMIC DNA]</scope>
    <source>
        <strain evidence="10 11">DSM 23995</strain>
    </source>
</reference>
<dbReference type="HAMAP" id="MF_00422">
    <property type="entry name" value="SecE"/>
    <property type="match status" value="1"/>
</dbReference>
<evidence type="ECO:0000313" key="10">
    <source>
        <dbReference type="EMBL" id="SFF00976.1"/>
    </source>
</evidence>
<dbReference type="EMBL" id="FONT01000009">
    <property type="protein sequence ID" value="SFF00976.1"/>
    <property type="molecule type" value="Genomic_DNA"/>
</dbReference>
<comment type="similarity">
    <text evidence="9">Belongs to the SecE/SEC61-gamma family.</text>
</comment>
<dbReference type="InterPro" id="IPR001901">
    <property type="entry name" value="Translocase_SecE/Sec61-g"/>
</dbReference>
<keyword evidence="11" id="KW-1185">Reference proteome</keyword>